<comment type="caution">
    <text evidence="3">The sequence shown here is derived from an EMBL/GenBank/DDBJ whole genome shotgun (WGS) entry which is preliminary data.</text>
</comment>
<dbReference type="Proteomes" id="UP000828251">
    <property type="component" value="Unassembled WGS sequence"/>
</dbReference>
<evidence type="ECO:0000256" key="2">
    <source>
        <dbReference type="SAM" id="SignalP"/>
    </source>
</evidence>
<keyword evidence="4" id="KW-1185">Reference proteome</keyword>
<organism evidence="3 4">
    <name type="scientific">Gossypium stocksii</name>
    <dbReference type="NCBI Taxonomy" id="47602"/>
    <lineage>
        <taxon>Eukaryota</taxon>
        <taxon>Viridiplantae</taxon>
        <taxon>Streptophyta</taxon>
        <taxon>Embryophyta</taxon>
        <taxon>Tracheophyta</taxon>
        <taxon>Spermatophyta</taxon>
        <taxon>Magnoliopsida</taxon>
        <taxon>eudicotyledons</taxon>
        <taxon>Gunneridae</taxon>
        <taxon>Pentapetalae</taxon>
        <taxon>rosids</taxon>
        <taxon>malvids</taxon>
        <taxon>Malvales</taxon>
        <taxon>Malvaceae</taxon>
        <taxon>Malvoideae</taxon>
        <taxon>Gossypium</taxon>
    </lineage>
</organism>
<feature type="chain" id="PRO_5039370060" evidence="2">
    <location>
        <begin position="25"/>
        <end position="68"/>
    </location>
</feature>
<evidence type="ECO:0000256" key="1">
    <source>
        <dbReference type="SAM" id="MobiDB-lite"/>
    </source>
</evidence>
<gene>
    <name evidence="3" type="ORF">J1N35_044219</name>
</gene>
<accession>A0A9D3ZFS9</accession>
<feature type="signal peptide" evidence="2">
    <location>
        <begin position="1"/>
        <end position="24"/>
    </location>
</feature>
<dbReference type="EMBL" id="JAIQCV010000013">
    <property type="protein sequence ID" value="KAH1032045.1"/>
    <property type="molecule type" value="Genomic_DNA"/>
</dbReference>
<sequence>MKLMFVVGLIVLVSIVGLQQKGECGKSSHDNEDDPVCRDDTRRERSGFRRLLYPSEANSPPSKLPLCC</sequence>
<evidence type="ECO:0000313" key="3">
    <source>
        <dbReference type="EMBL" id="KAH1032045.1"/>
    </source>
</evidence>
<protein>
    <submittedName>
        <fullName evidence="3">Uncharacterized protein</fullName>
    </submittedName>
</protein>
<dbReference type="AlphaFoldDB" id="A0A9D3ZFS9"/>
<feature type="compositionally biased region" description="Basic and acidic residues" evidence="1">
    <location>
        <begin position="23"/>
        <end position="43"/>
    </location>
</feature>
<keyword evidence="2" id="KW-0732">Signal</keyword>
<feature type="region of interest" description="Disordered" evidence="1">
    <location>
        <begin position="22"/>
        <end position="43"/>
    </location>
</feature>
<reference evidence="3 4" key="1">
    <citation type="journal article" date="2021" name="Plant Biotechnol. J.">
        <title>Multi-omics assisted identification of the key and species-specific regulatory components of drought-tolerant mechanisms in Gossypium stocksii.</title>
        <authorList>
            <person name="Yu D."/>
            <person name="Ke L."/>
            <person name="Zhang D."/>
            <person name="Wu Y."/>
            <person name="Sun Y."/>
            <person name="Mei J."/>
            <person name="Sun J."/>
            <person name="Sun Y."/>
        </authorList>
    </citation>
    <scope>NUCLEOTIDE SEQUENCE [LARGE SCALE GENOMIC DNA]</scope>
    <source>
        <strain evidence="4">cv. E1</strain>
        <tissue evidence="3">Leaf</tissue>
    </source>
</reference>
<proteinExistence type="predicted"/>
<name>A0A9D3ZFS9_9ROSI</name>
<evidence type="ECO:0000313" key="4">
    <source>
        <dbReference type="Proteomes" id="UP000828251"/>
    </source>
</evidence>